<dbReference type="Gene3D" id="1.25.40.390">
    <property type="match status" value="1"/>
</dbReference>
<accession>A0A1V9FIL5</accession>
<dbReference type="SUPFAM" id="SSF48452">
    <property type="entry name" value="TPR-like"/>
    <property type="match status" value="1"/>
</dbReference>
<dbReference type="EMBL" id="LVYD01000102">
    <property type="protein sequence ID" value="OQP58204.1"/>
    <property type="molecule type" value="Genomic_DNA"/>
</dbReference>
<name>A0A1V9FIL5_9BACT</name>
<dbReference type="InterPro" id="IPR041662">
    <property type="entry name" value="SusD-like_2"/>
</dbReference>
<evidence type="ECO:0000313" key="1">
    <source>
        <dbReference type="EMBL" id="OQP58204.1"/>
    </source>
</evidence>
<evidence type="ECO:0000313" key="2">
    <source>
        <dbReference type="Proteomes" id="UP000192796"/>
    </source>
</evidence>
<organism evidence="1 2">
    <name type="scientific">Niastella vici</name>
    <dbReference type="NCBI Taxonomy" id="1703345"/>
    <lineage>
        <taxon>Bacteria</taxon>
        <taxon>Pseudomonadati</taxon>
        <taxon>Bacteroidota</taxon>
        <taxon>Chitinophagia</taxon>
        <taxon>Chitinophagales</taxon>
        <taxon>Chitinophagaceae</taxon>
        <taxon>Niastella</taxon>
    </lineage>
</organism>
<dbReference type="Pfam" id="PF12771">
    <property type="entry name" value="SusD-like_2"/>
    <property type="match status" value="1"/>
</dbReference>
<dbReference type="RefSeq" id="WP_081155351.1">
    <property type="nucleotide sequence ID" value="NZ_LVYD01000102.1"/>
</dbReference>
<dbReference type="PROSITE" id="PS51257">
    <property type="entry name" value="PROKAR_LIPOPROTEIN"/>
    <property type="match status" value="1"/>
</dbReference>
<evidence type="ECO:0008006" key="3">
    <source>
        <dbReference type="Google" id="ProtNLM"/>
    </source>
</evidence>
<dbReference type="OrthoDB" id="9766256at2"/>
<protein>
    <recommendedName>
        <fullName evidence="3">SusD/RagB family nutrient-binding outer membrane lipoprotein</fullName>
    </recommendedName>
</protein>
<dbReference type="Proteomes" id="UP000192796">
    <property type="component" value="Unassembled WGS sequence"/>
</dbReference>
<comment type="caution">
    <text evidence="1">The sequence shown here is derived from an EMBL/GenBank/DDBJ whole genome shotgun (WGS) entry which is preliminary data.</text>
</comment>
<gene>
    <name evidence="1" type="ORF">A3860_07720</name>
</gene>
<reference evidence="1 2" key="1">
    <citation type="submission" date="2016-03" db="EMBL/GenBank/DDBJ databases">
        <title>Niastella vici sp. nov., isolated from farmland soil.</title>
        <authorList>
            <person name="Chen L."/>
            <person name="Wang D."/>
            <person name="Yang S."/>
            <person name="Wang G."/>
        </authorList>
    </citation>
    <scope>NUCLEOTIDE SEQUENCE [LARGE SCALE GENOMIC DNA]</scope>
    <source>
        <strain evidence="1 2">DJ57</strain>
    </source>
</reference>
<proteinExistence type="predicted"/>
<dbReference type="InterPro" id="IPR011990">
    <property type="entry name" value="TPR-like_helical_dom_sf"/>
</dbReference>
<dbReference type="STRING" id="1703345.A3860_07720"/>
<dbReference type="AlphaFoldDB" id="A0A1V9FIL5"/>
<sequence>MKLTRYIPVLAIVILAATGCKKTFDEMNTNENKPSSVPASLLLNGILFNMYDAPSTMKERWCQYYCCNYDYYGNNRYDFGSGDNNYTTLKNVVKMEEEAIKSGAAAVNPYEALAKFFKAYFFTKMSLAMGDLPMDEALRGSTNLAPVYDSQKKIFQQSILWLDSANNEIAQLIAANDNSLAGDFYYGNKLSKWQKLVNTFRIRLLLHLSKRTDDADLNVKQQFASILSNKTKYPVMEDASDNLQFNFVHPTNDYPMNPGTFGFDGSRYNTAATYISLLTQLKDPRVFVTAEPAAALVTAGKSPTSYDAYVGANPGEDIGAMYIKANGGQYSLINRRHFYETYTAEPSIQIGFAEMCFNIAEGINRGWATSGALGTAESYYIAGIKASFAFYNIPEASTFDAYFLRSGSPGSANVAYDKYSIPANFATYYGQAAVTYAGNNATGLTQILNQRYLALFRHAGLESYFTYRRTGVPAFTTGPGTGNSARIALRFQYPATEKTANTTNYTKALQTQYSGNDDINGVMWIIK</sequence>
<keyword evidence="2" id="KW-1185">Reference proteome</keyword>